<feature type="compositionally biased region" description="Polar residues" evidence="1">
    <location>
        <begin position="748"/>
        <end position="776"/>
    </location>
</feature>
<dbReference type="GO" id="GO:0099525">
    <property type="term" value="P:presynaptic dense core vesicle exocytosis"/>
    <property type="evidence" value="ECO:0007669"/>
    <property type="project" value="TreeGrafter"/>
</dbReference>
<feature type="compositionally biased region" description="Polar residues" evidence="1">
    <location>
        <begin position="1464"/>
        <end position="1514"/>
    </location>
</feature>
<feature type="compositionally biased region" description="Low complexity" evidence="1">
    <location>
        <begin position="1032"/>
        <end position="1054"/>
    </location>
</feature>
<feature type="region of interest" description="Disordered" evidence="1">
    <location>
        <begin position="1075"/>
        <end position="1955"/>
    </location>
</feature>
<dbReference type="GO" id="GO:0016081">
    <property type="term" value="P:synaptic vesicle docking"/>
    <property type="evidence" value="ECO:0007669"/>
    <property type="project" value="TreeGrafter"/>
</dbReference>
<dbReference type="OrthoDB" id="5831756at2759"/>
<feature type="compositionally biased region" description="Low complexity" evidence="1">
    <location>
        <begin position="812"/>
        <end position="822"/>
    </location>
</feature>
<proteinExistence type="predicted"/>
<feature type="compositionally biased region" description="Low complexity" evidence="1">
    <location>
        <begin position="888"/>
        <end position="902"/>
    </location>
</feature>
<feature type="region of interest" description="Disordered" evidence="1">
    <location>
        <begin position="1028"/>
        <end position="1059"/>
    </location>
</feature>
<feature type="compositionally biased region" description="Low complexity" evidence="1">
    <location>
        <begin position="1246"/>
        <end position="1268"/>
    </location>
</feature>
<feature type="compositionally biased region" description="Low complexity" evidence="1">
    <location>
        <begin position="1206"/>
        <end position="1228"/>
    </location>
</feature>
<organism evidence="2">
    <name type="scientific">Tetraodon nigroviridis</name>
    <name type="common">Spotted green pufferfish</name>
    <name type="synonym">Chelonodon nigroviridis</name>
    <dbReference type="NCBI Taxonomy" id="99883"/>
    <lineage>
        <taxon>Eukaryota</taxon>
        <taxon>Metazoa</taxon>
        <taxon>Chordata</taxon>
        <taxon>Craniata</taxon>
        <taxon>Vertebrata</taxon>
        <taxon>Euteleostomi</taxon>
        <taxon>Actinopterygii</taxon>
        <taxon>Neopterygii</taxon>
        <taxon>Teleostei</taxon>
        <taxon>Neoteleostei</taxon>
        <taxon>Acanthomorphata</taxon>
        <taxon>Eupercaria</taxon>
        <taxon>Tetraodontiformes</taxon>
        <taxon>Tetradontoidea</taxon>
        <taxon>Tetraodontidae</taxon>
        <taxon>Tetraodon</taxon>
    </lineage>
</organism>
<feature type="compositionally biased region" description="Low complexity" evidence="1">
    <location>
        <begin position="1536"/>
        <end position="1564"/>
    </location>
</feature>
<feature type="region of interest" description="Disordered" evidence="1">
    <location>
        <begin position="666"/>
        <end position="695"/>
    </location>
</feature>
<feature type="compositionally biased region" description="Basic and acidic residues" evidence="1">
    <location>
        <begin position="1351"/>
        <end position="1370"/>
    </location>
</feature>
<feature type="compositionally biased region" description="Polar residues" evidence="1">
    <location>
        <begin position="1679"/>
        <end position="1690"/>
    </location>
</feature>
<feature type="compositionally biased region" description="Polar residues" evidence="1">
    <location>
        <begin position="1834"/>
        <end position="1843"/>
    </location>
</feature>
<dbReference type="KEGG" id="tng:GSTEN00028578G001"/>
<dbReference type="GO" id="GO:0035249">
    <property type="term" value="P:synaptic transmission, glutamatergic"/>
    <property type="evidence" value="ECO:0007669"/>
    <property type="project" value="TreeGrafter"/>
</dbReference>
<dbReference type="GO" id="GO:0030672">
    <property type="term" value="C:synaptic vesicle membrane"/>
    <property type="evidence" value="ECO:0007669"/>
    <property type="project" value="TreeGrafter"/>
</dbReference>
<feature type="compositionally biased region" description="Low complexity" evidence="1">
    <location>
        <begin position="1822"/>
        <end position="1833"/>
    </location>
</feature>
<dbReference type="GO" id="GO:0042734">
    <property type="term" value="C:presynaptic membrane"/>
    <property type="evidence" value="ECO:0007669"/>
    <property type="project" value="TreeGrafter"/>
</dbReference>
<name>Q4RUZ3_TETNG</name>
<dbReference type="GO" id="GO:0005516">
    <property type="term" value="F:calmodulin binding"/>
    <property type="evidence" value="ECO:0007669"/>
    <property type="project" value="TreeGrafter"/>
</dbReference>
<dbReference type="GO" id="GO:0061789">
    <property type="term" value="P:dense core granule priming"/>
    <property type="evidence" value="ECO:0007669"/>
    <property type="project" value="TreeGrafter"/>
</dbReference>
<feature type="compositionally biased region" description="Low complexity" evidence="1">
    <location>
        <begin position="1741"/>
        <end position="1769"/>
    </location>
</feature>
<dbReference type="Gene3D" id="2.60.40.150">
    <property type="entry name" value="C2 domain"/>
    <property type="match status" value="1"/>
</dbReference>
<feature type="compositionally biased region" description="Polar residues" evidence="1">
    <location>
        <begin position="1304"/>
        <end position="1319"/>
    </location>
</feature>
<feature type="compositionally biased region" description="Basic and acidic residues" evidence="1">
    <location>
        <begin position="317"/>
        <end position="335"/>
    </location>
</feature>
<feature type="compositionally biased region" description="Polar residues" evidence="1">
    <location>
        <begin position="1397"/>
        <end position="1413"/>
    </location>
</feature>
<dbReference type="GO" id="GO:0098831">
    <property type="term" value="C:presynaptic active zone cytoplasmic component"/>
    <property type="evidence" value="ECO:0007669"/>
    <property type="project" value="TreeGrafter"/>
</dbReference>
<dbReference type="SUPFAM" id="SSF49562">
    <property type="entry name" value="C2 domain (Calcium/lipid-binding domain, CaLB)"/>
    <property type="match status" value="1"/>
</dbReference>
<evidence type="ECO:0000313" key="2">
    <source>
        <dbReference type="EMBL" id="CAG07789.1"/>
    </source>
</evidence>
<feature type="compositionally biased region" description="Polar residues" evidence="1">
    <location>
        <begin position="903"/>
        <end position="923"/>
    </location>
</feature>
<gene>
    <name evidence="2" type="ORF">GSTENG00028578001</name>
</gene>
<protein>
    <submittedName>
        <fullName evidence="2">(spotted green pufferfish) hypothetical protein</fullName>
    </submittedName>
</protein>
<feature type="compositionally biased region" description="Basic and acidic residues" evidence="1">
    <location>
        <begin position="1100"/>
        <end position="1155"/>
    </location>
</feature>
<feature type="compositionally biased region" description="Polar residues" evidence="1">
    <location>
        <begin position="1919"/>
        <end position="1931"/>
    </location>
</feature>
<feature type="region of interest" description="Disordered" evidence="1">
    <location>
        <begin position="1"/>
        <end position="26"/>
    </location>
</feature>
<feature type="compositionally biased region" description="Low complexity" evidence="1">
    <location>
        <begin position="1642"/>
        <end position="1666"/>
    </location>
</feature>
<feature type="compositionally biased region" description="Polar residues" evidence="1">
    <location>
        <begin position="1701"/>
        <end position="1729"/>
    </location>
</feature>
<dbReference type="GO" id="GO:0016082">
    <property type="term" value="P:synaptic vesicle priming"/>
    <property type="evidence" value="ECO:0007669"/>
    <property type="project" value="TreeGrafter"/>
</dbReference>
<dbReference type="GO" id="GO:0031594">
    <property type="term" value="C:neuromuscular junction"/>
    <property type="evidence" value="ECO:0007669"/>
    <property type="project" value="TreeGrafter"/>
</dbReference>
<feature type="compositionally biased region" description="Basic and acidic residues" evidence="1">
    <location>
        <begin position="16"/>
        <end position="26"/>
    </location>
</feature>
<feature type="compositionally biased region" description="Low complexity" evidence="1">
    <location>
        <begin position="955"/>
        <end position="966"/>
    </location>
</feature>
<feature type="compositionally biased region" description="Basic and acidic residues" evidence="1">
    <location>
        <begin position="676"/>
        <end position="693"/>
    </location>
</feature>
<evidence type="ECO:0000256" key="1">
    <source>
        <dbReference type="SAM" id="MobiDB-lite"/>
    </source>
</evidence>
<dbReference type="GO" id="GO:0017075">
    <property type="term" value="F:syntaxin-1 binding"/>
    <property type="evidence" value="ECO:0007669"/>
    <property type="project" value="TreeGrafter"/>
</dbReference>
<feature type="compositionally biased region" description="Polar residues" evidence="1">
    <location>
        <begin position="1279"/>
        <end position="1293"/>
    </location>
</feature>
<reference evidence="2" key="1">
    <citation type="journal article" date="2004" name="Nature">
        <title>Genome duplication in the teleost fish Tetraodon nigroviridis reveals the early vertebrate proto-karyotype.</title>
        <authorList>
            <person name="Jaillon O."/>
            <person name="Aury J.-M."/>
            <person name="Brunet F."/>
            <person name="Petit J.-L."/>
            <person name="Stange-Thomann N."/>
            <person name="Mauceli E."/>
            <person name="Bouneau L."/>
            <person name="Fischer C."/>
            <person name="Ozouf-Costaz C."/>
            <person name="Bernot A."/>
            <person name="Nicaud S."/>
            <person name="Jaffe D."/>
            <person name="Fisher S."/>
            <person name="Lutfalla G."/>
            <person name="Dossat C."/>
            <person name="Segurens B."/>
            <person name="Dasilva C."/>
            <person name="Salanoubat M."/>
            <person name="Levy M."/>
            <person name="Boudet N."/>
            <person name="Castellano S."/>
            <person name="Anthouard V."/>
            <person name="Jubin C."/>
            <person name="Castelli V."/>
            <person name="Katinka M."/>
            <person name="Vacherie B."/>
            <person name="Biemont C."/>
            <person name="Skalli Z."/>
            <person name="Cattolico L."/>
            <person name="Poulain J."/>
            <person name="De Berardinis V."/>
            <person name="Cruaud C."/>
            <person name="Duprat S."/>
            <person name="Brottier P."/>
            <person name="Coutanceau J.-P."/>
            <person name="Gouzy J."/>
            <person name="Parra G."/>
            <person name="Lardier G."/>
            <person name="Chapple C."/>
            <person name="McKernan K.J."/>
            <person name="McEwan P."/>
            <person name="Bosak S."/>
            <person name="Kellis M."/>
            <person name="Volff J.-N."/>
            <person name="Guigo R."/>
            <person name="Zody M.C."/>
            <person name="Mesirov J."/>
            <person name="Lindblad-Toh K."/>
            <person name="Birren B."/>
            <person name="Nusbaum C."/>
            <person name="Kahn D."/>
            <person name="Robinson-Rechavi M."/>
            <person name="Laudet V."/>
            <person name="Schachter V."/>
            <person name="Quetier F."/>
            <person name="Saurin W."/>
            <person name="Scarpelli C."/>
            <person name="Wincker P."/>
            <person name="Lander E.S."/>
            <person name="Weissenbach J."/>
            <person name="Roest Crollius H."/>
        </authorList>
    </citation>
    <scope>NUCLEOTIDE SEQUENCE [LARGE SCALE GENOMIC DNA]</scope>
</reference>
<dbReference type="PANTHER" id="PTHR10480">
    <property type="entry name" value="PROTEIN UNC-13 HOMOLOG"/>
    <property type="match status" value="1"/>
</dbReference>
<reference evidence="2" key="2">
    <citation type="submission" date="2004-02" db="EMBL/GenBank/DDBJ databases">
        <authorList>
            <consortium name="Genoscope"/>
            <consortium name="Whitehead Institute Centre for Genome Research"/>
        </authorList>
    </citation>
    <scope>NUCLEOTIDE SEQUENCE</scope>
</reference>
<dbReference type="EMBL" id="CAAE01014993">
    <property type="protein sequence ID" value="CAG07789.1"/>
    <property type="molecule type" value="Genomic_DNA"/>
</dbReference>
<feature type="compositionally biased region" description="Polar residues" evidence="1">
    <location>
        <begin position="1188"/>
        <end position="1197"/>
    </location>
</feature>
<accession>Q4RUZ3</accession>
<feature type="region of interest" description="Disordered" evidence="1">
    <location>
        <begin position="302"/>
        <end position="351"/>
    </location>
</feature>
<feature type="compositionally biased region" description="Low complexity" evidence="1">
    <location>
        <begin position="1571"/>
        <end position="1604"/>
    </location>
</feature>
<feature type="compositionally biased region" description="Low complexity" evidence="1">
    <location>
        <begin position="1450"/>
        <end position="1463"/>
    </location>
</feature>
<feature type="non-terminal residue" evidence="2">
    <location>
        <position position="2001"/>
    </location>
</feature>
<feature type="compositionally biased region" description="Polar residues" evidence="1">
    <location>
        <begin position="823"/>
        <end position="852"/>
    </location>
</feature>
<feature type="region of interest" description="Disordered" evidence="1">
    <location>
        <begin position="713"/>
        <end position="994"/>
    </location>
</feature>
<dbReference type="GO" id="GO:0043195">
    <property type="term" value="C:terminal bouton"/>
    <property type="evidence" value="ECO:0007669"/>
    <property type="project" value="TreeGrafter"/>
</dbReference>
<feature type="compositionally biased region" description="Basic and acidic residues" evidence="1">
    <location>
        <begin position="981"/>
        <end position="991"/>
    </location>
</feature>
<dbReference type="InterPro" id="IPR035892">
    <property type="entry name" value="C2_domain_sf"/>
</dbReference>
<dbReference type="InterPro" id="IPR027080">
    <property type="entry name" value="Unc-13"/>
</dbReference>
<dbReference type="PANTHER" id="PTHR10480:SF14">
    <property type="entry name" value="PROTEIN UNC-13 HOMOLOG B-LIKE"/>
    <property type="match status" value="1"/>
</dbReference>
<sequence length="2001" mass="214604">CLSVKKAKLHGPPGDDEGRTTESETDSRFRSLKDLRKVNFFFAAPIVYKITDKFNAYVTLKVQNVKSTTINVRGEQPCWEQDFMFLERFVTLRSPEIPEPPGSGRMPSPSEPCWDRIPHPALQSPLLLPVELAAGGLLLYPVLLIISAITLSSISEINHLESGLVVELWNKGLIWDTMIGTALIPLDTIQQSDQETTPSKAKGHGALHCPLLLSLVFIFCGPILSLLLSQEGPGHWLSLDSEVLMREGEVCGTTNPTPHQVLLDARFELPFDIPDDEAQYWTSKLERINTMRIHDEYPLQEDVQSRRMASGPSQCSFDDHDSAVDDRDSDYRSETGNRPPRYHNTSQTNSSVHQYPIGRRVQHQMMSRESDSIQSYDLDYRESRAPRRVNSEGAGRIVPVDSGMGVEEWESKYKVPNLGILDDYLDTEQKMWEEEDRSIIYRISDNQGEAKGSRFYQMVECDALSPEEVGGTHNRSREQRPGFGSGEVRLVYKQAGSFEDESSPPEIDIIPSVKQLREPINRDGLLYRTRLWAKTALEGTLENYAAFCEEEAAQEEAARIRARIEYGSVGSDEMQFSFGSEEELEDLAFTEGDGSYEYESCYYHDPSCHGDDGVVSLVEEPSDEYVDAMGELKILINSVSEYLAVKEEEINQYELMPKPVRRKLPALPTDAQVVETEEKSDKSEVRPDVKEDSAVEQGIAGVKSAMSSLFSSITGTKPATDAHETSKTPSPQPTHEESGISKLLNLIPKSNTGAKEPSSTAAAEPPTSQASPQPDSGISKLLSFIPKSGGTSPPVAVVPPASQEPGTEKKFSLQSLLPFQSSETSQQSDASQVAPSGTEASGTSSNQPTSALESVLGRLSPMRLFSSAPSSRETSPQPAEQERASVNSESQEASASTATSLSGECSQSEQCVSGETRPDSGSGSVELLPETESSGELPEIQQRRPSPVIEPKPQSSSEEPGFFSPFRKSLSSLMSAVPPEHPPETDNKTQDESFLGNKVKIPFFSSENISSTPKAEGGMLSGILKFASGETSSVQSQRDSSPSPARTPSPSRAALLESVPKANAETGWFSNLFKATSNEPAKEPVKSPVTPTVILTRPQHQNELHSQEELCSDITKDTESSQKQQSDNDLHITSDVPPKADDSVDRCPSKPDKQAKTQTQDPQAPGILSGLLKLGSAETSSPEKKTQGGDSQPQQGGLFSGLFLPASQSSSQTQQSSGAQQQGGLLSGFLKLGADSASPSTDNSTPAGQPGKPQQAGQAAAPQTPMGGLLSGLLKKATDTVTGAQPTQATPELQHNAADDGVKSTETLPTVSQGNSPNQPEGILSGLNKLGSSVASLTDKDQPGQGLKQPVDSDKQLKQPDLKEHPKEATDSTQSSGLFGGLLKLTEAVSPAPKEPQATQSPQPTHSQPSNMLSGLFNKIVESNSAQSQQASEPGAQATNPTQSHPAAPQQGGFLSGLFGIGSDSASANPGQTSQNQPKSGSSEPQPSQPTGNRQNLQRQQHVPPQQPSITPGSMLSGLFNKIADAGSPQPATGSQPDQQQTQKPHQPQNQQGGFLSGLFSGGSTSPVAHPNQQQPQQASRQPLRRQNQIPSQPAASQSEPQQQGGLLSGLFNKLAPTDNPPQQPTAQTGMQHSKSASVGPSEESSQSSQQGGFLSGLFGQSSSQQTQPKSGKEASPHHSATTQANQSAGLFSGILKLASGENTPQEQHQLGTSKPSVNSGQTPEQSEPGSIFSGLMNKISGSVDQSSSNSDQQQQQPRAGQGRPQIQRTKPVEIHSGQDSAAEKDGNDSAQRGFFSGLFSAKDEVSPRTSSQLEKDEPRTSESSTSPGLLSSIFITGSTASSPEEETADHKFDEPEEPKISTLQDKHETAVTPDCNSSLPPAVAVQPQSENEEEPCEPESEKPSPGSGETESADVSDTEGPTETSKTGSCDTLAPLPESGPHSPTGSLAEALHKPQPTVIPCELVRIADNTPDTVHADLRKEQTKDLLKQEAAKRLVQFI</sequence>
<feature type="compositionally biased region" description="Basic and acidic residues" evidence="1">
    <location>
        <begin position="1849"/>
        <end position="1870"/>
    </location>
</feature>
<feature type="compositionally biased region" description="Polar residues" evidence="1">
    <location>
        <begin position="1625"/>
        <end position="1639"/>
    </location>
</feature>
<comment type="caution">
    <text evidence="2">The sequence shown here is derived from an EMBL/GenBank/DDBJ whole genome shotgun (WGS) entry which is preliminary data.</text>
</comment>
<dbReference type="GO" id="GO:0019992">
    <property type="term" value="F:diacylglycerol binding"/>
    <property type="evidence" value="ECO:0007669"/>
    <property type="project" value="InterPro"/>
</dbReference>
<feature type="compositionally biased region" description="Polar residues" evidence="1">
    <location>
        <begin position="867"/>
        <end position="878"/>
    </location>
</feature>